<accession>A0ABD0X8U0</accession>
<comment type="caution">
    <text evidence="2">The sequence shown here is derived from an EMBL/GenBank/DDBJ whole genome shotgun (WGS) entry which is preliminary data.</text>
</comment>
<dbReference type="Pfam" id="PF05699">
    <property type="entry name" value="Dimer_Tnp_hAT"/>
    <property type="match status" value="1"/>
</dbReference>
<organism evidence="2 3">
    <name type="scientific">Umbra pygmaea</name>
    <name type="common">Eastern mudminnow</name>
    <dbReference type="NCBI Taxonomy" id="75934"/>
    <lineage>
        <taxon>Eukaryota</taxon>
        <taxon>Metazoa</taxon>
        <taxon>Chordata</taxon>
        <taxon>Craniata</taxon>
        <taxon>Vertebrata</taxon>
        <taxon>Euteleostomi</taxon>
        <taxon>Actinopterygii</taxon>
        <taxon>Neopterygii</taxon>
        <taxon>Teleostei</taxon>
        <taxon>Protacanthopterygii</taxon>
        <taxon>Esociformes</taxon>
        <taxon>Umbridae</taxon>
        <taxon>Umbra</taxon>
    </lineage>
</organism>
<evidence type="ECO:0000313" key="3">
    <source>
        <dbReference type="Proteomes" id="UP001557470"/>
    </source>
</evidence>
<dbReference type="AlphaFoldDB" id="A0ABD0X8U0"/>
<gene>
    <name evidence="2" type="ORF">UPYG_G00058730</name>
</gene>
<feature type="domain" description="HAT C-terminal dimerisation" evidence="1">
    <location>
        <begin position="128"/>
        <end position="179"/>
    </location>
</feature>
<dbReference type="PANTHER" id="PTHR45749:SF37">
    <property type="entry name" value="OS05G0311600 PROTEIN"/>
    <property type="match status" value="1"/>
</dbReference>
<sequence length="208" mass="24043">MSTIRESVPLLCAKYTPTESRRSDEDSQRSAYEVCDTIIQTVKDRFTFTKHLTAATLLLSERFHDYGTHFPTDALKATVEAYPMLNKPRLKTELSLIYDSQDLGKCKSTMALFNFILDNNLLDVLSETSKLLRILITIPMTTTESERCFSTLKRIKEFLRNTMSQERLNALAILSIENRLIREIPDFNGKVIEKFASLKNRRAKFLYK</sequence>
<evidence type="ECO:0000313" key="2">
    <source>
        <dbReference type="EMBL" id="KAL1005408.1"/>
    </source>
</evidence>
<dbReference type="InterPro" id="IPR008906">
    <property type="entry name" value="HATC_C_dom"/>
</dbReference>
<proteinExistence type="predicted"/>
<evidence type="ECO:0000259" key="1">
    <source>
        <dbReference type="Pfam" id="PF05699"/>
    </source>
</evidence>
<dbReference type="SUPFAM" id="SSF53098">
    <property type="entry name" value="Ribonuclease H-like"/>
    <property type="match status" value="1"/>
</dbReference>
<reference evidence="2 3" key="1">
    <citation type="submission" date="2024-06" db="EMBL/GenBank/DDBJ databases">
        <authorList>
            <person name="Pan Q."/>
            <person name="Wen M."/>
            <person name="Jouanno E."/>
            <person name="Zahm M."/>
            <person name="Klopp C."/>
            <person name="Cabau C."/>
            <person name="Louis A."/>
            <person name="Berthelot C."/>
            <person name="Parey E."/>
            <person name="Roest Crollius H."/>
            <person name="Montfort J."/>
            <person name="Robinson-Rechavi M."/>
            <person name="Bouchez O."/>
            <person name="Lampietro C."/>
            <person name="Lopez Roques C."/>
            <person name="Donnadieu C."/>
            <person name="Postlethwait J."/>
            <person name="Bobe J."/>
            <person name="Verreycken H."/>
            <person name="Guiguen Y."/>
        </authorList>
    </citation>
    <scope>NUCLEOTIDE SEQUENCE [LARGE SCALE GENOMIC DNA]</scope>
    <source>
        <strain evidence="2">Up_M1</strain>
        <tissue evidence="2">Testis</tissue>
    </source>
</reference>
<dbReference type="Proteomes" id="UP001557470">
    <property type="component" value="Unassembled WGS sequence"/>
</dbReference>
<keyword evidence="3" id="KW-1185">Reference proteome</keyword>
<dbReference type="EMBL" id="JAGEUA010000002">
    <property type="protein sequence ID" value="KAL1005408.1"/>
    <property type="molecule type" value="Genomic_DNA"/>
</dbReference>
<name>A0ABD0X8U0_UMBPY</name>
<dbReference type="PANTHER" id="PTHR45749">
    <property type="match status" value="1"/>
</dbReference>
<dbReference type="InterPro" id="IPR012337">
    <property type="entry name" value="RNaseH-like_sf"/>
</dbReference>
<protein>
    <recommendedName>
        <fullName evidence="1">HAT C-terminal dimerisation domain-containing protein</fullName>
    </recommendedName>
</protein>